<accession>A0A543BPC2</accession>
<dbReference type="Proteomes" id="UP000317209">
    <property type="component" value="Unassembled WGS sequence"/>
</dbReference>
<keyword evidence="1" id="KW-0812">Transmembrane</keyword>
<keyword evidence="1" id="KW-0472">Membrane</keyword>
<gene>
    <name evidence="3" type="ORF">FB560_2344</name>
</gene>
<reference evidence="3 4" key="1">
    <citation type="submission" date="2019-06" db="EMBL/GenBank/DDBJ databases">
        <title>Sequencing the genomes of 1000 actinobacteria strains.</title>
        <authorList>
            <person name="Klenk H.-P."/>
        </authorList>
    </citation>
    <scope>NUCLEOTIDE SEQUENCE [LARGE SCALE GENOMIC DNA]</scope>
    <source>
        <strain evidence="3 4">DSM 20169</strain>
    </source>
</reference>
<protein>
    <recommendedName>
        <fullName evidence="5">LPXTG-motif cell wall-anchored protein</fullName>
    </recommendedName>
</protein>
<evidence type="ECO:0000256" key="1">
    <source>
        <dbReference type="SAM" id="Phobius"/>
    </source>
</evidence>
<keyword evidence="1" id="KW-1133">Transmembrane helix</keyword>
<sequence>MLKKLAAISLTAGALVLIAPTVATAAPSVPAAASDSYAETPGVRVNDPIIDSCEVSTIVFGAGYFLPSENVGVSISGANAADAAVSGNTAGADGGLTLTFRPPADGQGSYGVAFSGSRSYTATITVSQGHDAAASCDHDPSVVAGAGTELPLTGSGTIELALTGGSVSPWVLGGGAVALVAGGALVAAGAARRKRA</sequence>
<keyword evidence="2" id="KW-0732">Signal</keyword>
<feature type="signal peptide" evidence="2">
    <location>
        <begin position="1"/>
        <end position="25"/>
    </location>
</feature>
<evidence type="ECO:0000313" key="4">
    <source>
        <dbReference type="Proteomes" id="UP000317209"/>
    </source>
</evidence>
<dbReference type="EMBL" id="VFOX01000001">
    <property type="protein sequence ID" value="TQL86681.1"/>
    <property type="molecule type" value="Genomic_DNA"/>
</dbReference>
<dbReference type="AlphaFoldDB" id="A0A543BPC2"/>
<name>A0A543BPC2_9MICO</name>
<dbReference type="RefSeq" id="WP_141872515.1">
    <property type="nucleotide sequence ID" value="NZ_VFOX01000001.1"/>
</dbReference>
<feature type="chain" id="PRO_5021850639" description="LPXTG-motif cell wall-anchored protein" evidence="2">
    <location>
        <begin position="26"/>
        <end position="196"/>
    </location>
</feature>
<keyword evidence="4" id="KW-1185">Reference proteome</keyword>
<evidence type="ECO:0000256" key="2">
    <source>
        <dbReference type="SAM" id="SignalP"/>
    </source>
</evidence>
<feature type="transmembrane region" description="Helical" evidence="1">
    <location>
        <begin position="170"/>
        <end position="191"/>
    </location>
</feature>
<evidence type="ECO:0008006" key="5">
    <source>
        <dbReference type="Google" id="ProtNLM"/>
    </source>
</evidence>
<organism evidence="3 4">
    <name type="scientific">Microbacterium saperdae</name>
    <dbReference type="NCBI Taxonomy" id="69368"/>
    <lineage>
        <taxon>Bacteria</taxon>
        <taxon>Bacillati</taxon>
        <taxon>Actinomycetota</taxon>
        <taxon>Actinomycetes</taxon>
        <taxon>Micrococcales</taxon>
        <taxon>Microbacteriaceae</taxon>
        <taxon>Microbacterium</taxon>
    </lineage>
</organism>
<proteinExistence type="predicted"/>
<evidence type="ECO:0000313" key="3">
    <source>
        <dbReference type="EMBL" id="TQL86681.1"/>
    </source>
</evidence>
<comment type="caution">
    <text evidence="3">The sequence shown here is derived from an EMBL/GenBank/DDBJ whole genome shotgun (WGS) entry which is preliminary data.</text>
</comment>
<dbReference type="OrthoDB" id="5065898at2"/>